<dbReference type="OrthoDB" id="4751481at2"/>
<feature type="region of interest" description="Disordered" evidence="1">
    <location>
        <begin position="24"/>
        <end position="76"/>
    </location>
</feature>
<protein>
    <submittedName>
        <fullName evidence="4">Electron transfer DM13</fullName>
    </submittedName>
</protein>
<name>A0A1T5IEZ7_9MICO</name>
<sequence>MRAKALATTGLVALALTLSACGADDGSGSGSGDMAPTATESMSSDDMGSDDMESDDMASAEPMAQHGTFAGLNDKSVEGTVTVEGDTVTLSGFSSDEGRDLHLYLAKGTDEAAVSAGTELGTVAFDEESQTFTLDDMDVDGYTDVVVHCDKAEAVFGAATLM</sequence>
<dbReference type="EMBL" id="FUZQ01000001">
    <property type="protein sequence ID" value="SKC37660.1"/>
    <property type="molecule type" value="Genomic_DNA"/>
</dbReference>
<accession>A0A1T5IEZ7</accession>
<dbReference type="AlphaFoldDB" id="A0A1T5IEZ7"/>
<feature type="domain" description="DM13" evidence="3">
    <location>
        <begin position="67"/>
        <end position="162"/>
    </location>
</feature>
<evidence type="ECO:0000256" key="1">
    <source>
        <dbReference type="SAM" id="MobiDB-lite"/>
    </source>
</evidence>
<feature type="chain" id="PRO_5039032301" evidence="2">
    <location>
        <begin position="23"/>
        <end position="162"/>
    </location>
</feature>
<organism evidence="4 5">
    <name type="scientific">Krasilnikoviella flava</name>
    <dbReference type="NCBI Taxonomy" id="526729"/>
    <lineage>
        <taxon>Bacteria</taxon>
        <taxon>Bacillati</taxon>
        <taxon>Actinomycetota</taxon>
        <taxon>Actinomycetes</taxon>
        <taxon>Micrococcales</taxon>
        <taxon>Promicromonosporaceae</taxon>
        <taxon>Krasilnikoviella</taxon>
    </lineage>
</organism>
<reference evidence="4 5" key="1">
    <citation type="submission" date="2017-02" db="EMBL/GenBank/DDBJ databases">
        <authorList>
            <person name="Peterson S.W."/>
        </authorList>
    </citation>
    <scope>NUCLEOTIDE SEQUENCE [LARGE SCALE GENOMIC DNA]</scope>
    <source>
        <strain evidence="4 5">DSM 21481</strain>
    </source>
</reference>
<feature type="signal peptide" evidence="2">
    <location>
        <begin position="1"/>
        <end position="22"/>
    </location>
</feature>
<keyword evidence="2" id="KW-0732">Signal</keyword>
<evidence type="ECO:0000313" key="5">
    <source>
        <dbReference type="Proteomes" id="UP000189777"/>
    </source>
</evidence>
<keyword evidence="5" id="KW-1185">Reference proteome</keyword>
<dbReference type="PROSITE" id="PS51257">
    <property type="entry name" value="PROKAR_LIPOPROTEIN"/>
    <property type="match status" value="1"/>
</dbReference>
<evidence type="ECO:0000313" key="4">
    <source>
        <dbReference type="EMBL" id="SKC37660.1"/>
    </source>
</evidence>
<dbReference type="STRING" id="526729.SAMN04324258_0435"/>
<dbReference type="InterPro" id="IPR019545">
    <property type="entry name" value="DM13_domain"/>
</dbReference>
<dbReference type="Pfam" id="PF10517">
    <property type="entry name" value="DM13"/>
    <property type="match status" value="1"/>
</dbReference>
<dbReference type="PROSITE" id="PS51549">
    <property type="entry name" value="DM13"/>
    <property type="match status" value="1"/>
</dbReference>
<dbReference type="Proteomes" id="UP000189777">
    <property type="component" value="Unassembled WGS sequence"/>
</dbReference>
<feature type="compositionally biased region" description="Acidic residues" evidence="1">
    <location>
        <begin position="47"/>
        <end position="58"/>
    </location>
</feature>
<dbReference type="RefSeq" id="WP_079570305.1">
    <property type="nucleotide sequence ID" value="NZ_FUZQ01000001.1"/>
</dbReference>
<evidence type="ECO:0000259" key="3">
    <source>
        <dbReference type="PROSITE" id="PS51549"/>
    </source>
</evidence>
<evidence type="ECO:0000256" key="2">
    <source>
        <dbReference type="SAM" id="SignalP"/>
    </source>
</evidence>
<proteinExistence type="predicted"/>
<gene>
    <name evidence="4" type="ORF">SAMN04324258_0435</name>
</gene>